<evidence type="ECO:0000256" key="7">
    <source>
        <dbReference type="ARBA" id="ARBA00022840"/>
    </source>
</evidence>
<dbReference type="SUPFAM" id="SSF56059">
    <property type="entry name" value="Glutathione synthetase ATP-binding domain-like"/>
    <property type="match status" value="1"/>
</dbReference>
<name>W2RXY4_CYPE1</name>
<reference evidence="15 16" key="1">
    <citation type="submission" date="2013-03" db="EMBL/GenBank/DDBJ databases">
        <title>The Genome Sequence of Phialophora europaea CBS 101466.</title>
        <authorList>
            <consortium name="The Broad Institute Genomics Platform"/>
            <person name="Cuomo C."/>
            <person name="de Hoog S."/>
            <person name="Gorbushina A."/>
            <person name="Walker B."/>
            <person name="Young S.K."/>
            <person name="Zeng Q."/>
            <person name="Gargeya S."/>
            <person name="Fitzgerald M."/>
            <person name="Haas B."/>
            <person name="Abouelleil A."/>
            <person name="Allen A.W."/>
            <person name="Alvarado L."/>
            <person name="Arachchi H.M."/>
            <person name="Berlin A.M."/>
            <person name="Chapman S.B."/>
            <person name="Gainer-Dewar J."/>
            <person name="Goldberg J."/>
            <person name="Griggs A."/>
            <person name="Gujja S."/>
            <person name="Hansen M."/>
            <person name="Howarth C."/>
            <person name="Imamovic A."/>
            <person name="Ireland A."/>
            <person name="Larimer J."/>
            <person name="McCowan C."/>
            <person name="Murphy C."/>
            <person name="Pearson M."/>
            <person name="Poon T.W."/>
            <person name="Priest M."/>
            <person name="Roberts A."/>
            <person name="Saif S."/>
            <person name="Shea T."/>
            <person name="Sisk P."/>
            <person name="Sykes S."/>
            <person name="Wortman J."/>
            <person name="Nusbaum C."/>
            <person name="Birren B."/>
        </authorList>
    </citation>
    <scope>NUCLEOTIDE SEQUENCE [LARGE SCALE GENOMIC DNA]</scope>
    <source>
        <strain evidence="15 16">CBS 101466</strain>
    </source>
</reference>
<dbReference type="Gene3D" id="3.30.1490.50">
    <property type="match status" value="1"/>
</dbReference>
<evidence type="ECO:0000256" key="8">
    <source>
        <dbReference type="ARBA" id="ARBA00022842"/>
    </source>
</evidence>
<evidence type="ECO:0000313" key="16">
    <source>
        <dbReference type="Proteomes" id="UP000030752"/>
    </source>
</evidence>
<feature type="binding site" evidence="10">
    <location>
        <begin position="435"/>
        <end position="438"/>
    </location>
    <ligand>
        <name>ATP</name>
        <dbReference type="ChEBI" id="CHEBI:30616"/>
    </ligand>
</feature>
<keyword evidence="16" id="KW-1185">Reference proteome</keyword>
<dbReference type="SUPFAM" id="SSF52440">
    <property type="entry name" value="PreATP-grasp domain"/>
    <property type="match status" value="1"/>
</dbReference>
<evidence type="ECO:0000259" key="14">
    <source>
        <dbReference type="Pfam" id="PF03199"/>
    </source>
</evidence>
<gene>
    <name evidence="15" type="ORF">HMPREF1541_04927</name>
</gene>
<dbReference type="Pfam" id="PF03199">
    <property type="entry name" value="GSH_synthase"/>
    <property type="match status" value="1"/>
</dbReference>
<feature type="binding site" evidence="10">
    <location>
        <position position="413"/>
    </location>
    <ligand>
        <name>ATP</name>
        <dbReference type="ChEBI" id="CHEBI:30616"/>
    </ligand>
</feature>
<evidence type="ECO:0000256" key="11">
    <source>
        <dbReference type="PIRSR" id="PIRSR001558-2"/>
    </source>
</evidence>
<organism evidence="15 16">
    <name type="scientific">Cyphellophora europaea (strain CBS 101466)</name>
    <name type="common">Phialophora europaea</name>
    <dbReference type="NCBI Taxonomy" id="1220924"/>
    <lineage>
        <taxon>Eukaryota</taxon>
        <taxon>Fungi</taxon>
        <taxon>Dikarya</taxon>
        <taxon>Ascomycota</taxon>
        <taxon>Pezizomycotina</taxon>
        <taxon>Eurotiomycetes</taxon>
        <taxon>Chaetothyriomycetidae</taxon>
        <taxon>Chaetothyriales</taxon>
        <taxon>Cyphellophoraceae</taxon>
        <taxon>Cyphellophora</taxon>
    </lineage>
</organism>
<proteinExistence type="inferred from homology"/>
<feature type="binding site" evidence="12">
    <location>
        <begin position="516"/>
        <end position="517"/>
    </location>
    <ligand>
        <name>substrate</name>
    </ligand>
</feature>
<feature type="region of interest" description="Disordered" evidence="13">
    <location>
        <begin position="475"/>
        <end position="494"/>
    </location>
</feature>
<dbReference type="eggNOG" id="KOG0021">
    <property type="taxonomic scope" value="Eukaryota"/>
</dbReference>
<dbReference type="OrthoDB" id="2020073at2759"/>
<keyword evidence="4 9" id="KW-0317">Glutathione biosynthesis</keyword>
<dbReference type="Proteomes" id="UP000030752">
    <property type="component" value="Unassembled WGS sequence"/>
</dbReference>
<protein>
    <recommendedName>
        <fullName evidence="9">Glutathione synthetase</fullName>
        <shortName evidence="9">GSH-S</shortName>
        <ecNumber evidence="9">6.3.2.3</ecNumber>
    </recommendedName>
</protein>
<dbReference type="GO" id="GO:0005524">
    <property type="term" value="F:ATP binding"/>
    <property type="evidence" value="ECO:0007669"/>
    <property type="project" value="UniProtKB-UniRule"/>
</dbReference>
<dbReference type="GO" id="GO:0043295">
    <property type="term" value="F:glutathione binding"/>
    <property type="evidence" value="ECO:0007669"/>
    <property type="project" value="UniProtKB-UniRule"/>
</dbReference>
<keyword evidence="3 9" id="KW-0436">Ligase</keyword>
<dbReference type="InterPro" id="IPR037013">
    <property type="entry name" value="GSH-S_sub-bd_sf"/>
</dbReference>
<feature type="binding site" evidence="10">
    <location>
        <position position="150"/>
    </location>
    <ligand>
        <name>ATP</name>
        <dbReference type="ChEBI" id="CHEBI:30616"/>
    </ligand>
</feature>
<keyword evidence="5 9" id="KW-0479">Metal-binding</keyword>
<dbReference type="FunFam" id="3.30.1490.50:FF:000002">
    <property type="entry name" value="Glutathione synthetase"/>
    <property type="match status" value="1"/>
</dbReference>
<sequence>MAQQIFQNYPPPLSEQQQVYLSTYVKNWTIQHGLTVRPSAAQVSEEVNPNAVLATNAPVSLFPSPFPRKLFKQAQSLQTVYNELYAAIASNETFLESVMKELIDVDDFLSNLWKIHLDVKAEGYTHEHALGLFRSDFMLDAATDTVKQVEFNTISSSFGGLSSLVTQLHTELASFPAPATSLAYPPHPLFKTSGRPNHPPPNEAVPTLARGLASAHKAYGPAKSSPALPLCVLFLVQPSERNIFDQLALSSRMHTSHNVATFRLPTTSVLEQTTIGTSSPSRPLIYHPPSAPGTAYEVTTVYFRALYAPSEYTSPTFWQARHHLERSAAIKCPSILLHLSGSKKIQQVLTSTEPDHLGSFLPNASAATLDSLRSTFAPQYALDSEGLALATNPDTAAHHVLKPQREGGGNNIYRDNIPPFLASMPEKDYKQYILMELIHPPASAHNTVLRSDGEVVSGDVISELGTFGTCLWKTPRPHDADAPKQGEAPSTPEILHNEEGGYLLRTKASGSDEGGVATGFSSLDSVLLYDDEHLH</sequence>
<feature type="binding site" evidence="11">
    <location>
        <position position="406"/>
    </location>
    <ligand>
        <name>Mg(2+)</name>
        <dbReference type="ChEBI" id="CHEBI:18420"/>
    </ligand>
</feature>
<dbReference type="InterPro" id="IPR005615">
    <property type="entry name" value="Glutathione_synthase"/>
</dbReference>
<evidence type="ECO:0000256" key="4">
    <source>
        <dbReference type="ARBA" id="ARBA00022684"/>
    </source>
</evidence>
<feature type="binding site" evidence="12">
    <location>
        <begin position="240"/>
        <end position="242"/>
    </location>
    <ligand>
        <name>substrate</name>
    </ligand>
</feature>
<comment type="catalytic activity">
    <reaction evidence="9">
        <text>gamma-L-glutamyl-L-cysteine + glycine + ATP = glutathione + ADP + phosphate + H(+)</text>
        <dbReference type="Rhea" id="RHEA:13557"/>
        <dbReference type="ChEBI" id="CHEBI:15378"/>
        <dbReference type="ChEBI" id="CHEBI:30616"/>
        <dbReference type="ChEBI" id="CHEBI:43474"/>
        <dbReference type="ChEBI" id="CHEBI:57305"/>
        <dbReference type="ChEBI" id="CHEBI:57925"/>
        <dbReference type="ChEBI" id="CHEBI:58173"/>
        <dbReference type="ChEBI" id="CHEBI:456216"/>
        <dbReference type="EC" id="6.3.2.3"/>
    </reaction>
</comment>
<feature type="binding site" evidence="11">
    <location>
        <position position="150"/>
    </location>
    <ligand>
        <name>Mg(2+)</name>
        <dbReference type="ChEBI" id="CHEBI:18420"/>
    </ligand>
</feature>
<feature type="binding site" evidence="10">
    <location>
        <position position="463"/>
    </location>
    <ligand>
        <name>ATP</name>
        <dbReference type="ChEBI" id="CHEBI:30616"/>
    </ligand>
</feature>
<dbReference type="Gene3D" id="3.30.1490.80">
    <property type="match status" value="1"/>
</dbReference>
<keyword evidence="7 9" id="KW-0067">ATP-binding</keyword>
<evidence type="ECO:0000313" key="15">
    <source>
        <dbReference type="EMBL" id="ETN40648.1"/>
    </source>
</evidence>
<dbReference type="InterPro" id="IPR004887">
    <property type="entry name" value="GSH_synth_subst-bd"/>
</dbReference>
<evidence type="ECO:0000256" key="1">
    <source>
        <dbReference type="ARBA" id="ARBA00004965"/>
    </source>
</evidence>
<evidence type="ECO:0000256" key="9">
    <source>
        <dbReference type="PIRNR" id="PIRNR001558"/>
    </source>
</evidence>
<feature type="binding site" evidence="10">
    <location>
        <position position="513"/>
    </location>
    <ligand>
        <name>ATP</name>
        <dbReference type="ChEBI" id="CHEBI:30616"/>
    </ligand>
</feature>
<feature type="binding site" evidence="12">
    <location>
        <begin position="304"/>
        <end position="307"/>
    </location>
    <ligand>
        <name>substrate</name>
    </ligand>
</feature>
<dbReference type="InterPro" id="IPR014042">
    <property type="entry name" value="Glutathione_synthase_a-hlx"/>
</dbReference>
<dbReference type="UniPathway" id="UPA00142">
    <property type="reaction ID" value="UER00210"/>
</dbReference>
<evidence type="ECO:0000256" key="5">
    <source>
        <dbReference type="ARBA" id="ARBA00022723"/>
    </source>
</evidence>
<dbReference type="Gene3D" id="1.10.1080.10">
    <property type="entry name" value="Glutathione Synthetase, Chain A, domain 3"/>
    <property type="match status" value="1"/>
</dbReference>
<comment type="similarity">
    <text evidence="2 9">Belongs to the eukaryotic GSH synthase family.</text>
</comment>
<feature type="binding site" evidence="11">
    <location>
        <position position="152"/>
    </location>
    <ligand>
        <name>Mg(2+)</name>
        <dbReference type="ChEBI" id="CHEBI:18420"/>
    </ligand>
</feature>
<keyword evidence="6 9" id="KW-0547">Nucleotide-binding</keyword>
<dbReference type="STRING" id="1220924.W2RXY4"/>
<comment type="cofactor">
    <cofactor evidence="9 11">
        <name>Mg(2+)</name>
        <dbReference type="ChEBI" id="CHEBI:18420"/>
    </cofactor>
    <text evidence="9 11">Binds 1 Mg(2+) ion per subunit.</text>
</comment>
<feature type="domain" description="Glutathione synthase substrate-binding" evidence="14">
    <location>
        <begin position="231"/>
        <end position="340"/>
    </location>
</feature>
<feature type="binding site" evidence="10">
    <location>
        <position position="505"/>
    </location>
    <ligand>
        <name>substrate</name>
    </ligand>
</feature>
<dbReference type="Gene3D" id="3.30.470.20">
    <property type="entry name" value="ATP-grasp fold, B domain"/>
    <property type="match status" value="1"/>
</dbReference>
<evidence type="ECO:0000256" key="3">
    <source>
        <dbReference type="ARBA" id="ARBA00022598"/>
    </source>
</evidence>
<comment type="pathway">
    <text evidence="1 9">Sulfur metabolism; glutathione biosynthesis; glutathione from L-cysteine and L-glutamate: step 2/2.</text>
</comment>
<evidence type="ECO:0000256" key="10">
    <source>
        <dbReference type="PIRSR" id="PIRSR001558-1"/>
    </source>
</evidence>
<evidence type="ECO:0000256" key="2">
    <source>
        <dbReference type="ARBA" id="ARBA00010385"/>
    </source>
</evidence>
<feature type="binding site" evidence="10">
    <location>
        <position position="246"/>
    </location>
    <ligand>
        <name>substrate</name>
    </ligand>
</feature>
<dbReference type="GO" id="GO:0004363">
    <property type="term" value="F:glutathione synthase activity"/>
    <property type="evidence" value="ECO:0007669"/>
    <property type="project" value="UniProtKB-UniRule"/>
</dbReference>
<dbReference type="AlphaFoldDB" id="W2RXY4"/>
<feature type="binding site" evidence="12">
    <location>
        <begin position="154"/>
        <end position="157"/>
    </location>
    <ligand>
        <name>substrate</name>
    </ligand>
</feature>
<dbReference type="InParanoid" id="W2RXY4"/>
<feature type="binding site" evidence="10">
    <location>
        <position position="343"/>
    </location>
    <ligand>
        <name>ATP</name>
        <dbReference type="ChEBI" id="CHEBI:30616"/>
    </ligand>
</feature>
<dbReference type="RefSeq" id="XP_008717491.1">
    <property type="nucleotide sequence ID" value="XM_008719269.1"/>
</dbReference>
<dbReference type="EC" id="6.3.2.3" evidence="9"/>
<dbReference type="InterPro" id="IPR014709">
    <property type="entry name" value="Glutathione_synthase_C_euk"/>
</dbReference>
<dbReference type="GO" id="GO:0000287">
    <property type="term" value="F:magnesium ion binding"/>
    <property type="evidence" value="ECO:0007669"/>
    <property type="project" value="UniProtKB-UniRule"/>
</dbReference>
<dbReference type="VEuPathDB" id="FungiDB:HMPREF1541_04927"/>
<dbReference type="NCBIfam" id="TIGR01986">
    <property type="entry name" value="glut_syn_euk"/>
    <property type="match status" value="1"/>
</dbReference>
<dbReference type="HOGENOM" id="CLU_025152_2_1_1"/>
<dbReference type="InterPro" id="IPR014049">
    <property type="entry name" value="Glutathione_synthase_N_euk"/>
</dbReference>
<dbReference type="EMBL" id="KB822720">
    <property type="protein sequence ID" value="ETN40648.1"/>
    <property type="molecule type" value="Genomic_DNA"/>
</dbReference>
<dbReference type="GeneID" id="19972266"/>
<dbReference type="InterPro" id="IPR016185">
    <property type="entry name" value="PreATP-grasp_dom_sf"/>
</dbReference>
<dbReference type="FunCoup" id="W2RXY4">
    <property type="interactions" value="914"/>
</dbReference>
<dbReference type="PANTHER" id="PTHR11130:SF0">
    <property type="entry name" value="GLUTATHIONE SYNTHETASE"/>
    <property type="match status" value="1"/>
</dbReference>
<accession>W2RXY4</accession>
<dbReference type="PANTHER" id="PTHR11130">
    <property type="entry name" value="GLUTATHIONE SYNTHETASE"/>
    <property type="match status" value="1"/>
</dbReference>
<dbReference type="GO" id="GO:0005829">
    <property type="term" value="C:cytosol"/>
    <property type="evidence" value="ECO:0007669"/>
    <property type="project" value="TreeGrafter"/>
</dbReference>
<dbReference type="Gene3D" id="3.40.50.1760">
    <property type="entry name" value="Glutathione synthase, substrate-binding domain superfamily, eukaryotic"/>
    <property type="match status" value="1"/>
</dbReference>
<dbReference type="Pfam" id="PF03917">
    <property type="entry name" value="GSH_synth_ATP"/>
    <property type="match status" value="1"/>
</dbReference>
<evidence type="ECO:0000256" key="12">
    <source>
        <dbReference type="PIRSR" id="PIRSR001558-3"/>
    </source>
</evidence>
<evidence type="ECO:0000256" key="6">
    <source>
        <dbReference type="ARBA" id="ARBA00022741"/>
    </source>
</evidence>
<evidence type="ECO:0000256" key="13">
    <source>
        <dbReference type="SAM" id="MobiDB-lite"/>
    </source>
</evidence>
<keyword evidence="8 9" id="KW-0460">Magnesium</keyword>
<feature type="binding site" evidence="10">
    <location>
        <begin position="402"/>
        <end position="411"/>
    </location>
    <ligand>
        <name>ATP</name>
        <dbReference type="ChEBI" id="CHEBI:30616"/>
    </ligand>
</feature>
<feature type="binding site" evidence="10">
    <location>
        <position position="507"/>
    </location>
    <ligand>
        <name>ATP</name>
        <dbReference type="ChEBI" id="CHEBI:30616"/>
    </ligand>
</feature>
<feature type="binding site" evidence="10">
    <location>
        <position position="134"/>
    </location>
    <ligand>
        <name>substrate</name>
    </ligand>
</feature>
<dbReference type="PIRSF" id="PIRSF001558">
    <property type="entry name" value="GSHase"/>
    <property type="match status" value="1"/>
</dbReference>